<proteinExistence type="predicted"/>
<dbReference type="EMBL" id="JASCZI010001715">
    <property type="protein sequence ID" value="MED6115391.1"/>
    <property type="molecule type" value="Genomic_DNA"/>
</dbReference>
<evidence type="ECO:0000313" key="1">
    <source>
        <dbReference type="EMBL" id="MED6115391.1"/>
    </source>
</evidence>
<comment type="caution">
    <text evidence="1">The sequence shown here is derived from an EMBL/GenBank/DDBJ whole genome shotgun (WGS) entry which is preliminary data.</text>
</comment>
<dbReference type="Proteomes" id="UP001341840">
    <property type="component" value="Unassembled WGS sequence"/>
</dbReference>
<keyword evidence="2" id="KW-1185">Reference proteome</keyword>
<feature type="non-terminal residue" evidence="1">
    <location>
        <position position="68"/>
    </location>
</feature>
<protein>
    <submittedName>
        <fullName evidence="1">Uncharacterized protein</fullName>
    </submittedName>
</protein>
<gene>
    <name evidence="1" type="ORF">PIB30_090032</name>
</gene>
<accession>A0ABU6QUS8</accession>
<reference evidence="1 2" key="1">
    <citation type="journal article" date="2023" name="Plants (Basel)">
        <title>Bridging the Gap: Combining Genomics and Transcriptomics Approaches to Understand Stylosanthes scabra, an Orphan Legume from the Brazilian Caatinga.</title>
        <authorList>
            <person name="Ferreira-Neto J.R.C."/>
            <person name="da Silva M.D."/>
            <person name="Binneck E."/>
            <person name="de Melo N.F."/>
            <person name="da Silva R.H."/>
            <person name="de Melo A.L.T.M."/>
            <person name="Pandolfi V."/>
            <person name="Bustamante F.O."/>
            <person name="Brasileiro-Vidal A.C."/>
            <person name="Benko-Iseppon A.M."/>
        </authorList>
    </citation>
    <scope>NUCLEOTIDE SEQUENCE [LARGE SCALE GENOMIC DNA]</scope>
    <source>
        <tissue evidence="1">Leaves</tissue>
    </source>
</reference>
<organism evidence="1 2">
    <name type="scientific">Stylosanthes scabra</name>
    <dbReference type="NCBI Taxonomy" id="79078"/>
    <lineage>
        <taxon>Eukaryota</taxon>
        <taxon>Viridiplantae</taxon>
        <taxon>Streptophyta</taxon>
        <taxon>Embryophyta</taxon>
        <taxon>Tracheophyta</taxon>
        <taxon>Spermatophyta</taxon>
        <taxon>Magnoliopsida</taxon>
        <taxon>eudicotyledons</taxon>
        <taxon>Gunneridae</taxon>
        <taxon>Pentapetalae</taxon>
        <taxon>rosids</taxon>
        <taxon>fabids</taxon>
        <taxon>Fabales</taxon>
        <taxon>Fabaceae</taxon>
        <taxon>Papilionoideae</taxon>
        <taxon>50 kb inversion clade</taxon>
        <taxon>dalbergioids sensu lato</taxon>
        <taxon>Dalbergieae</taxon>
        <taxon>Pterocarpus clade</taxon>
        <taxon>Stylosanthes</taxon>
    </lineage>
</organism>
<evidence type="ECO:0000313" key="2">
    <source>
        <dbReference type="Proteomes" id="UP001341840"/>
    </source>
</evidence>
<name>A0ABU6QUS8_9FABA</name>
<sequence length="68" mass="8274">MSHYKNKMLKKVLVNAAYSRSEREFGVYYERLRRANITISNWLDEIPRDQWCQYADAGRRYDHMTTNI</sequence>